<comment type="caution">
    <text evidence="6">The sequence shown here is derived from an EMBL/GenBank/DDBJ whole genome shotgun (WGS) entry which is preliminary data.</text>
</comment>
<dbReference type="InterPro" id="IPR050884">
    <property type="entry name" value="CNP_phosphodiesterase-III"/>
</dbReference>
<evidence type="ECO:0000256" key="3">
    <source>
        <dbReference type="ARBA" id="ARBA00023004"/>
    </source>
</evidence>
<comment type="similarity">
    <text evidence="4">Belongs to the cyclic nucleotide phosphodiesterase class-III family.</text>
</comment>
<keyword evidence="2" id="KW-0378">Hydrolase</keyword>
<keyword evidence="7" id="KW-1185">Reference proteome</keyword>
<evidence type="ECO:0000256" key="2">
    <source>
        <dbReference type="ARBA" id="ARBA00022801"/>
    </source>
</evidence>
<feature type="domain" description="Calcineurin-like phosphoesterase" evidence="5">
    <location>
        <begin position="8"/>
        <end position="203"/>
    </location>
</feature>
<dbReference type="PANTHER" id="PTHR42988:SF2">
    <property type="entry name" value="CYCLIC NUCLEOTIDE PHOSPHODIESTERASE CBUA0032-RELATED"/>
    <property type="match status" value="1"/>
</dbReference>
<accession>A0A1B7LZQ8</accession>
<evidence type="ECO:0000259" key="5">
    <source>
        <dbReference type="Pfam" id="PF00149"/>
    </source>
</evidence>
<reference evidence="6 7" key="1">
    <citation type="submission" date="2016-04" db="EMBL/GenBank/DDBJ databases">
        <title>First whole genome shotgun sequence of the bacterium Enteractinococcus sp. strain UASWS1574.</title>
        <authorList>
            <person name="Crovadore J."/>
            <person name="Chablais R."/>
            <person name="Lefort F."/>
        </authorList>
    </citation>
    <scope>NUCLEOTIDE SEQUENCE [LARGE SCALE GENOMIC DNA]</scope>
    <source>
        <strain evidence="6 7">UASWS1574</strain>
    </source>
</reference>
<gene>
    <name evidence="6" type="ORF">A6F49_09315</name>
</gene>
<dbReference type="SUPFAM" id="SSF56300">
    <property type="entry name" value="Metallo-dependent phosphatases"/>
    <property type="match status" value="1"/>
</dbReference>
<dbReference type="Pfam" id="PF00149">
    <property type="entry name" value="Metallophos"/>
    <property type="match status" value="1"/>
</dbReference>
<keyword evidence="1" id="KW-0479">Metal-binding</keyword>
<organism evidence="6 7">
    <name type="scientific">Enteractinococcus helveticum</name>
    <dbReference type="NCBI Taxonomy" id="1837282"/>
    <lineage>
        <taxon>Bacteria</taxon>
        <taxon>Bacillati</taxon>
        <taxon>Actinomycetota</taxon>
        <taxon>Actinomycetes</taxon>
        <taxon>Micrococcales</taxon>
        <taxon>Micrococcaceae</taxon>
    </lineage>
</organism>
<dbReference type="GO" id="GO:0046872">
    <property type="term" value="F:metal ion binding"/>
    <property type="evidence" value="ECO:0007669"/>
    <property type="project" value="UniProtKB-KW"/>
</dbReference>
<dbReference type="EMBL" id="LXEY01000017">
    <property type="protein sequence ID" value="OAV61163.1"/>
    <property type="molecule type" value="Genomic_DNA"/>
</dbReference>
<dbReference type="AlphaFoldDB" id="A0A1B7LZQ8"/>
<dbReference type="GO" id="GO:0016787">
    <property type="term" value="F:hydrolase activity"/>
    <property type="evidence" value="ECO:0007669"/>
    <property type="project" value="UniProtKB-KW"/>
</dbReference>
<dbReference type="STRING" id="1837282.A6F49_09315"/>
<protein>
    <recommendedName>
        <fullName evidence="5">Calcineurin-like phosphoesterase domain-containing protein</fullName>
    </recommendedName>
</protein>
<dbReference type="RefSeq" id="WP_052504843.1">
    <property type="nucleotide sequence ID" value="NZ_LXEY01000017.1"/>
</dbReference>
<sequence length="270" mass="29392">MTTPAPTLRLIQISDLHLVEEGRLLRDVMDTPNRMRDVLDRVLTLGPAAIILSGDLGQRNHYVHDDLAAYIGHFQEQLGVPFIAIGGNHDPIDAVGQAFNLAKIASGPELGDTVHDVQGLRIIGLDSHGVGSNYGHLTQQQRDWLAQMIAEPAKYGTLLVVHHPPIPSTTTAQRGSGLRDADKLYEVIKDSDVRAILSGHYHYQVAGTLGHIPVWVSAAASYNFDLFAPGDILRGMADGWATIVDVYPQTVTFSSLLLTHRDEVFAKTVG</sequence>
<dbReference type="OrthoDB" id="5241795at2"/>
<evidence type="ECO:0000256" key="4">
    <source>
        <dbReference type="ARBA" id="ARBA00025742"/>
    </source>
</evidence>
<dbReference type="Proteomes" id="UP000078292">
    <property type="component" value="Unassembled WGS sequence"/>
</dbReference>
<name>A0A1B7LZQ8_9MICC</name>
<dbReference type="Gene3D" id="3.60.21.10">
    <property type="match status" value="1"/>
</dbReference>
<dbReference type="PANTHER" id="PTHR42988">
    <property type="entry name" value="PHOSPHOHYDROLASE"/>
    <property type="match status" value="1"/>
</dbReference>
<dbReference type="InterPro" id="IPR029052">
    <property type="entry name" value="Metallo-depent_PP-like"/>
</dbReference>
<evidence type="ECO:0000313" key="7">
    <source>
        <dbReference type="Proteomes" id="UP000078292"/>
    </source>
</evidence>
<evidence type="ECO:0000313" key="6">
    <source>
        <dbReference type="EMBL" id="OAV61163.1"/>
    </source>
</evidence>
<evidence type="ECO:0000256" key="1">
    <source>
        <dbReference type="ARBA" id="ARBA00022723"/>
    </source>
</evidence>
<dbReference type="InterPro" id="IPR004843">
    <property type="entry name" value="Calcineurin-like_PHP"/>
</dbReference>
<keyword evidence="3" id="KW-0408">Iron</keyword>
<proteinExistence type="inferred from homology"/>